<dbReference type="Proteomes" id="UP001595557">
    <property type="component" value="Unassembled WGS sequence"/>
</dbReference>
<keyword evidence="3" id="KW-0813">Transport</keyword>
<evidence type="ECO:0000256" key="1">
    <source>
        <dbReference type="ARBA" id="ARBA00011028"/>
    </source>
</evidence>
<evidence type="ECO:0000313" key="8">
    <source>
        <dbReference type="EMBL" id="MFC3167869.1"/>
    </source>
</evidence>
<keyword evidence="5" id="KW-0406">Ion transport</keyword>
<evidence type="ECO:0000256" key="7">
    <source>
        <dbReference type="SAM" id="SignalP"/>
    </source>
</evidence>
<dbReference type="SUPFAM" id="SSF53807">
    <property type="entry name" value="Helical backbone' metal receptor"/>
    <property type="match status" value="1"/>
</dbReference>
<accession>A0ABV7IEX1</accession>
<dbReference type="Gene3D" id="3.40.50.1980">
    <property type="entry name" value="Nitrogenase molybdenum iron protein domain"/>
    <property type="match status" value="2"/>
</dbReference>
<name>A0ABV7IEX1_9RHOB</name>
<comment type="caution">
    <text evidence="8">The sequence shown here is derived from an EMBL/GenBank/DDBJ whole genome shotgun (WGS) entry which is preliminary data.</text>
</comment>
<feature type="chain" id="PRO_5046162741" description="High-affinity zinc uptake system protein ZnuA" evidence="7">
    <location>
        <begin position="19"/>
        <end position="314"/>
    </location>
</feature>
<evidence type="ECO:0000313" key="9">
    <source>
        <dbReference type="Proteomes" id="UP001595557"/>
    </source>
</evidence>
<keyword evidence="5" id="KW-0864">Zinc transport</keyword>
<protein>
    <recommendedName>
        <fullName evidence="2">High-affinity zinc uptake system protein ZnuA</fullName>
    </recommendedName>
</protein>
<evidence type="ECO:0000256" key="6">
    <source>
        <dbReference type="SAM" id="MobiDB-lite"/>
    </source>
</evidence>
<feature type="signal peptide" evidence="7">
    <location>
        <begin position="1"/>
        <end position="18"/>
    </location>
</feature>
<feature type="region of interest" description="Disordered" evidence="6">
    <location>
        <begin position="111"/>
        <end position="146"/>
    </location>
</feature>
<gene>
    <name evidence="8" type="ORF">ACFOD7_07390</name>
</gene>
<dbReference type="PANTHER" id="PTHR42953">
    <property type="entry name" value="HIGH-AFFINITY ZINC UPTAKE SYSTEM PROTEIN ZNUA-RELATED"/>
    <property type="match status" value="1"/>
</dbReference>
<evidence type="ECO:0000256" key="4">
    <source>
        <dbReference type="ARBA" id="ARBA00022729"/>
    </source>
</evidence>
<dbReference type="RefSeq" id="WP_207468937.1">
    <property type="nucleotide sequence ID" value="NZ_JAFNAW010000025.1"/>
</dbReference>
<dbReference type="Pfam" id="PF01297">
    <property type="entry name" value="ZnuA"/>
    <property type="match status" value="1"/>
</dbReference>
<evidence type="ECO:0000256" key="3">
    <source>
        <dbReference type="ARBA" id="ARBA00022448"/>
    </source>
</evidence>
<keyword evidence="5" id="KW-0862">Zinc</keyword>
<proteinExistence type="inferred from homology"/>
<keyword evidence="9" id="KW-1185">Reference proteome</keyword>
<keyword evidence="4 7" id="KW-0732">Signal</keyword>
<dbReference type="InterPro" id="IPR050492">
    <property type="entry name" value="Bact_metal-bind_prot9"/>
</dbReference>
<comment type="similarity">
    <text evidence="1">Belongs to the bacterial solute-binding protein 9 family.</text>
</comment>
<reference evidence="9" key="1">
    <citation type="journal article" date="2019" name="Int. J. Syst. Evol. Microbiol.">
        <title>The Global Catalogue of Microorganisms (GCM) 10K type strain sequencing project: providing services to taxonomists for standard genome sequencing and annotation.</title>
        <authorList>
            <consortium name="The Broad Institute Genomics Platform"/>
            <consortium name="The Broad Institute Genome Sequencing Center for Infectious Disease"/>
            <person name="Wu L."/>
            <person name="Ma J."/>
        </authorList>
    </citation>
    <scope>NUCLEOTIDE SEQUENCE [LARGE SCALE GENOMIC DNA]</scope>
    <source>
        <strain evidence="9">KCTC 52239</strain>
    </source>
</reference>
<evidence type="ECO:0000256" key="5">
    <source>
        <dbReference type="ARBA" id="ARBA00022906"/>
    </source>
</evidence>
<feature type="compositionally biased region" description="Basic and acidic residues" evidence="6">
    <location>
        <begin position="111"/>
        <end position="143"/>
    </location>
</feature>
<dbReference type="PANTHER" id="PTHR42953:SF3">
    <property type="entry name" value="HIGH-AFFINITY ZINC UPTAKE SYSTEM PROTEIN ZNUA"/>
    <property type="match status" value="1"/>
</dbReference>
<dbReference type="EMBL" id="JBHRTE010000034">
    <property type="protein sequence ID" value="MFC3167869.1"/>
    <property type="molecule type" value="Genomic_DNA"/>
</dbReference>
<organism evidence="8 9">
    <name type="scientific">Paracoccus fontiphilus</name>
    <dbReference type="NCBI Taxonomy" id="1815556"/>
    <lineage>
        <taxon>Bacteria</taxon>
        <taxon>Pseudomonadati</taxon>
        <taxon>Pseudomonadota</taxon>
        <taxon>Alphaproteobacteria</taxon>
        <taxon>Rhodobacterales</taxon>
        <taxon>Paracoccaceae</taxon>
        <taxon>Paracoccus</taxon>
    </lineage>
</organism>
<sequence length="314" mass="33593">MRLVLSTLALLAAFPALAEQPQVVADTSVTASLVRQVMGEEAQVRVLLPQGASVHHHQLRPSDARGLQEAGLLVWTGPELTPWLARSAGSLSGDVMQLRLLEVPETHLRNYAGADDHDHDHDHDHEHGHDHSPDDHDHVHSGTDPHAWLDPTNARLWLTAIADTLAKADPDNAGLYAQNAKAAAQRIAELDADLQAQLAPHKEASFVVFHDAYGYFTEHYGLRPAIPVSLGDASTPSAARLSAIRAEIEATGATCAFPEYASDPRLVRTAVEGTDIRMGDELSPEGGAAEAGPGLYADVLTSLATALTDCLSDR</sequence>
<dbReference type="InterPro" id="IPR006127">
    <property type="entry name" value="ZnuA-like"/>
</dbReference>
<evidence type="ECO:0000256" key="2">
    <source>
        <dbReference type="ARBA" id="ARBA00015915"/>
    </source>
</evidence>